<proteinExistence type="predicted"/>
<gene>
    <name evidence="2" type="ORF">RRG08_027328</name>
</gene>
<evidence type="ECO:0000313" key="2">
    <source>
        <dbReference type="EMBL" id="KAK3772591.1"/>
    </source>
</evidence>
<keyword evidence="3" id="KW-1185">Reference proteome</keyword>
<dbReference type="AlphaFoldDB" id="A0AAE1DJ65"/>
<dbReference type="Proteomes" id="UP001283361">
    <property type="component" value="Unassembled WGS sequence"/>
</dbReference>
<organism evidence="2 3">
    <name type="scientific">Elysia crispata</name>
    <name type="common">lettuce slug</name>
    <dbReference type="NCBI Taxonomy" id="231223"/>
    <lineage>
        <taxon>Eukaryota</taxon>
        <taxon>Metazoa</taxon>
        <taxon>Spiralia</taxon>
        <taxon>Lophotrochozoa</taxon>
        <taxon>Mollusca</taxon>
        <taxon>Gastropoda</taxon>
        <taxon>Heterobranchia</taxon>
        <taxon>Euthyneura</taxon>
        <taxon>Panpulmonata</taxon>
        <taxon>Sacoglossa</taxon>
        <taxon>Placobranchoidea</taxon>
        <taxon>Plakobranchidae</taxon>
        <taxon>Elysia</taxon>
    </lineage>
</organism>
<sequence length="92" mass="10465">METKKDSIHATIERATRRLGFYTPDQRLTTVRAAKVYKQPYRVKEMTPKDFVDFKSKANSVKNLTTSDTGRKLCGAEPGSLSLRKRIPMQSS</sequence>
<comment type="caution">
    <text evidence="2">The sequence shown here is derived from an EMBL/GenBank/DDBJ whole genome shotgun (WGS) entry which is preliminary data.</text>
</comment>
<dbReference type="EMBL" id="JAWDGP010003613">
    <property type="protein sequence ID" value="KAK3772591.1"/>
    <property type="molecule type" value="Genomic_DNA"/>
</dbReference>
<name>A0AAE1DJ65_9GAST</name>
<feature type="region of interest" description="Disordered" evidence="1">
    <location>
        <begin position="69"/>
        <end position="92"/>
    </location>
</feature>
<accession>A0AAE1DJ65</accession>
<protein>
    <submittedName>
        <fullName evidence="2">Uncharacterized protein</fullName>
    </submittedName>
</protein>
<evidence type="ECO:0000256" key="1">
    <source>
        <dbReference type="SAM" id="MobiDB-lite"/>
    </source>
</evidence>
<evidence type="ECO:0000313" key="3">
    <source>
        <dbReference type="Proteomes" id="UP001283361"/>
    </source>
</evidence>
<feature type="compositionally biased region" description="Basic residues" evidence="1">
    <location>
        <begin position="83"/>
        <end position="92"/>
    </location>
</feature>
<reference evidence="2" key="1">
    <citation type="journal article" date="2023" name="G3 (Bethesda)">
        <title>A reference genome for the long-term kleptoplast-retaining sea slug Elysia crispata morphotype clarki.</title>
        <authorList>
            <person name="Eastman K.E."/>
            <person name="Pendleton A.L."/>
            <person name="Shaikh M.A."/>
            <person name="Suttiyut T."/>
            <person name="Ogas R."/>
            <person name="Tomko P."/>
            <person name="Gavelis G."/>
            <person name="Widhalm J.R."/>
            <person name="Wisecaver J.H."/>
        </authorList>
    </citation>
    <scope>NUCLEOTIDE SEQUENCE</scope>
    <source>
        <strain evidence="2">ECLA1</strain>
    </source>
</reference>